<dbReference type="SUPFAM" id="SSF81296">
    <property type="entry name" value="E set domains"/>
    <property type="match status" value="1"/>
</dbReference>
<dbReference type="InterPro" id="IPR037293">
    <property type="entry name" value="Gal_Oxidase_central_sf"/>
</dbReference>
<accession>A0ABP7MWU7</accession>
<feature type="domain" description="Galactose oxidase-like Early set" evidence="4">
    <location>
        <begin position="505"/>
        <end position="602"/>
    </location>
</feature>
<evidence type="ECO:0000256" key="2">
    <source>
        <dbReference type="SAM" id="SignalP"/>
    </source>
</evidence>
<protein>
    <recommendedName>
        <fullName evidence="7">DUF1929 domain-containing protein</fullName>
    </recommendedName>
</protein>
<dbReference type="Pfam" id="PF09118">
    <property type="entry name" value="GO-like_E_set"/>
    <property type="match status" value="1"/>
</dbReference>
<keyword evidence="1 2" id="KW-0732">Signal</keyword>
<evidence type="ECO:0000256" key="1">
    <source>
        <dbReference type="ARBA" id="ARBA00022729"/>
    </source>
</evidence>
<dbReference type="Proteomes" id="UP001499909">
    <property type="component" value="Unassembled WGS sequence"/>
</dbReference>
<dbReference type="RefSeq" id="WP_345112421.1">
    <property type="nucleotide sequence ID" value="NZ_BAABDH010000025.1"/>
</dbReference>
<dbReference type="InterPro" id="IPR011043">
    <property type="entry name" value="Gal_Oxase/kelch_b-propeller"/>
</dbReference>
<dbReference type="EMBL" id="BAABDH010000025">
    <property type="protein sequence ID" value="GAA3931812.1"/>
    <property type="molecule type" value="Genomic_DNA"/>
</dbReference>
<dbReference type="InterPro" id="IPR009880">
    <property type="entry name" value="Glyoxal_oxidase_N"/>
</dbReference>
<dbReference type="Gene3D" id="2.130.10.80">
    <property type="entry name" value="Galactose oxidase/kelch, beta-propeller"/>
    <property type="match status" value="1"/>
</dbReference>
<evidence type="ECO:0000313" key="6">
    <source>
        <dbReference type="Proteomes" id="UP001499909"/>
    </source>
</evidence>
<keyword evidence="6" id="KW-1185">Reference proteome</keyword>
<dbReference type="PANTHER" id="PTHR32208">
    <property type="entry name" value="SECRETED PROTEIN-RELATED"/>
    <property type="match status" value="1"/>
</dbReference>
<dbReference type="Gene3D" id="2.60.40.10">
    <property type="entry name" value="Immunoglobulins"/>
    <property type="match status" value="1"/>
</dbReference>
<proteinExistence type="predicted"/>
<gene>
    <name evidence="5" type="ORF">GCM10022406_16090</name>
</gene>
<feature type="chain" id="PRO_5045635033" description="DUF1929 domain-containing protein" evidence="2">
    <location>
        <begin position="21"/>
        <end position="713"/>
    </location>
</feature>
<feature type="domain" description="Glyoxal oxidase N-terminal" evidence="3">
    <location>
        <begin position="220"/>
        <end position="479"/>
    </location>
</feature>
<evidence type="ECO:0000313" key="5">
    <source>
        <dbReference type="EMBL" id="GAA3931812.1"/>
    </source>
</evidence>
<reference evidence="6" key="1">
    <citation type="journal article" date="2019" name="Int. J. Syst. Evol. Microbiol.">
        <title>The Global Catalogue of Microorganisms (GCM) 10K type strain sequencing project: providing services to taxonomists for standard genome sequencing and annotation.</title>
        <authorList>
            <consortium name="The Broad Institute Genomics Platform"/>
            <consortium name="The Broad Institute Genome Sequencing Center for Infectious Disease"/>
            <person name="Wu L."/>
            <person name="Ma J."/>
        </authorList>
    </citation>
    <scope>NUCLEOTIDE SEQUENCE [LARGE SCALE GENOMIC DNA]</scope>
    <source>
        <strain evidence="6">JCM 17214</strain>
    </source>
</reference>
<dbReference type="InterPro" id="IPR013783">
    <property type="entry name" value="Ig-like_fold"/>
</dbReference>
<feature type="signal peptide" evidence="2">
    <location>
        <begin position="1"/>
        <end position="20"/>
    </location>
</feature>
<evidence type="ECO:0008006" key="7">
    <source>
        <dbReference type="Google" id="ProtNLM"/>
    </source>
</evidence>
<evidence type="ECO:0000259" key="4">
    <source>
        <dbReference type="Pfam" id="PF09118"/>
    </source>
</evidence>
<dbReference type="SUPFAM" id="SSF50965">
    <property type="entry name" value="Galactose oxidase, central domain"/>
    <property type="match status" value="1"/>
</dbReference>
<name>A0ABP7MWU7_9BACT</name>
<dbReference type="CDD" id="cd02851">
    <property type="entry name" value="E_set_GO_C"/>
    <property type="match status" value="1"/>
</dbReference>
<dbReference type="InterPro" id="IPR015202">
    <property type="entry name" value="GO-like_E_set"/>
</dbReference>
<evidence type="ECO:0000259" key="3">
    <source>
        <dbReference type="Pfam" id="PF07250"/>
    </source>
</evidence>
<dbReference type="Pfam" id="PF07250">
    <property type="entry name" value="Glyoxal_oxid_N"/>
    <property type="match status" value="1"/>
</dbReference>
<comment type="caution">
    <text evidence="5">The sequence shown here is derived from an EMBL/GenBank/DDBJ whole genome shotgun (WGS) entry which is preliminary data.</text>
</comment>
<dbReference type="InterPro" id="IPR014756">
    <property type="entry name" value="Ig_E-set"/>
</dbReference>
<organism evidence="5 6">
    <name type="scientific">Hymenobacter algoricola</name>
    <dbReference type="NCBI Taxonomy" id="486267"/>
    <lineage>
        <taxon>Bacteria</taxon>
        <taxon>Pseudomonadati</taxon>
        <taxon>Bacteroidota</taxon>
        <taxon>Cytophagia</taxon>
        <taxon>Cytophagales</taxon>
        <taxon>Hymenobacteraceae</taxon>
        <taxon>Hymenobacter</taxon>
    </lineage>
</organism>
<dbReference type="PANTHER" id="PTHR32208:SF21">
    <property type="entry name" value="LOW QUALITY PROTEIN: ALDEHYDE OXIDASE GLOX-LIKE"/>
    <property type="match status" value="1"/>
</dbReference>
<sequence length="713" mass="75671">MTRRILILLSLLSVAAGAQAQQITLQASTPTTTNLYAQERIDLLPGFEATTAGFEAKIQLPESTHGKWSRPLLWTPYKRTNAAVTGMIGIHTHVLPNGKVLSWEGHNDNFHMPGATTVMSHAYDWDPNPAARNGSDRYPDVYRHFDNAFSNIFCSGHTLLEDGRLLVVGGHYSDGVIDRSGAQNPVNFPGLDYIPPGSGNVNGYIGIRDGNLFHYTGNYSTSSSPWQPNVQPMSYRRWYPTATTLSNGDVLVIAGQRYGGPIGTGTTVQAEIPEVFHAAGNTWGDLPDASRPLPLYPWMFLAPDGQVFNAGPNIDTGFLNPTTAPIGTTAAGKWGSTLYPAPHGHYREYGSAVMYAPGKILILGGGLGNTITATTEHVDITTSGVATFLPATSTASMRYARKHLNATLLADGTVLVTGGMRDNSSDSDISAVLPAELWTPPTFGSPGGTWTTLAAMDVPRLYHSTAVLLPDATVLSVGGGQGGVFQDHPDYEIFTPPYLCQGLTRPQISSAPQAVAFGQSFTITVPGASDIARFGKVTLVRLSSVTHSFNMNQRFLPLTPTAATGTTLSLTAPADSRQCPPGHYMLFVLDANGTPSQASILSIRASACKSSPTITQTAGSIQNPCDRTTRFSVSGISAGTTYTWLVNGQTLAANQPSIDVATSSNGPTAQVSVELTGSPGCGVSSQLTSYFPACTQAGELPRQNTTENVRKSN</sequence>